<evidence type="ECO:0000256" key="1">
    <source>
        <dbReference type="ARBA" id="ARBA00022741"/>
    </source>
</evidence>
<dbReference type="CDD" id="cd17920">
    <property type="entry name" value="DEXHc_RecQ"/>
    <property type="match status" value="1"/>
</dbReference>
<keyword evidence="8" id="KW-1185">Reference proteome</keyword>
<keyword evidence="1" id="KW-0547">Nucleotide-binding</keyword>
<dbReference type="GO" id="GO:0016787">
    <property type="term" value="F:hydrolase activity"/>
    <property type="evidence" value="ECO:0007669"/>
    <property type="project" value="UniProtKB-KW"/>
</dbReference>
<feature type="domain" description="Helicase ATP-binding" evidence="5">
    <location>
        <begin position="27"/>
        <end position="194"/>
    </location>
</feature>
<dbReference type="SMART" id="SM00490">
    <property type="entry name" value="HELICc"/>
    <property type="match status" value="1"/>
</dbReference>
<keyword evidence="3 7" id="KW-0347">Helicase</keyword>
<dbReference type="Gene3D" id="1.10.10.10">
    <property type="entry name" value="Winged helix-like DNA-binding domain superfamily/Winged helix DNA-binding domain"/>
    <property type="match status" value="1"/>
</dbReference>
<dbReference type="GO" id="GO:0043590">
    <property type="term" value="C:bacterial nucleoid"/>
    <property type="evidence" value="ECO:0007669"/>
    <property type="project" value="TreeGrafter"/>
</dbReference>
<accession>A0A931MUK4</accession>
<dbReference type="InterPro" id="IPR011545">
    <property type="entry name" value="DEAD/DEAH_box_helicase_dom"/>
</dbReference>
<dbReference type="InterPro" id="IPR027417">
    <property type="entry name" value="P-loop_NTPase"/>
</dbReference>
<keyword evidence="2" id="KW-0378">Hydrolase</keyword>
<evidence type="ECO:0000256" key="2">
    <source>
        <dbReference type="ARBA" id="ARBA00022801"/>
    </source>
</evidence>
<proteinExistence type="predicted"/>
<comment type="caution">
    <text evidence="7">The sequence shown here is derived from an EMBL/GenBank/DDBJ whole genome shotgun (WGS) entry which is preliminary data.</text>
</comment>
<keyword evidence="4" id="KW-0067">ATP-binding</keyword>
<dbReference type="GO" id="GO:0030894">
    <property type="term" value="C:replisome"/>
    <property type="evidence" value="ECO:0007669"/>
    <property type="project" value="TreeGrafter"/>
</dbReference>
<dbReference type="PROSITE" id="PS51192">
    <property type="entry name" value="HELICASE_ATP_BIND_1"/>
    <property type="match status" value="1"/>
</dbReference>
<protein>
    <submittedName>
        <fullName evidence="7">ATP-dependent DNA helicase RecQ</fullName>
    </submittedName>
</protein>
<dbReference type="GO" id="GO:0005524">
    <property type="term" value="F:ATP binding"/>
    <property type="evidence" value="ECO:0007669"/>
    <property type="project" value="UniProtKB-KW"/>
</dbReference>
<dbReference type="Proteomes" id="UP000614490">
    <property type="component" value="Unassembled WGS sequence"/>
</dbReference>
<dbReference type="PANTHER" id="PTHR13710">
    <property type="entry name" value="DNA HELICASE RECQ FAMILY MEMBER"/>
    <property type="match status" value="1"/>
</dbReference>
<sequence>MQTHDLTRHLKENFGFSEFREGQEAIIKDIMDGRDVLGILPTGTGKSLCYQLPSILLSGVTIVVSPLISLMVDQVKQLRASGFKSVTALNSFMDREERLAVMKNLNKFSLIYLSPEMLQNDWVKQSLYSIQVDLFVIDEAHCISQWGHEFRTDYLKLDQVIKDLNRPAVLALSATATPEVQKDIIDKLDCPDMNPHVYPMDRKNISFAVEHFSDAEDKIRRIVDVLKQNFAPTMIYFSSRQWAEKVAFALQDQVQQRVAFYHGGMEQTDRMLVQQQFMNDQLDVICCTSAFGMGVDKPNIRLVIHFHFPPQLESFIQEVGRAGRDGEACASLVLFTPKDHYLPQMLIQSELPEETDVSKVSRALRSYWKDGTNLPEDSAFSAEMELSESQWSFMKFQYEKYGIVEGRALIMDPSSAEIQQEIVRFMKERWTYKQNKLTEILQWIHQSGCRRESLYRSFQEHVREPYVVCCDACGFKVEELCFKENQVSHISQSWEDRLKAVFGQGGFYDA</sequence>
<dbReference type="PANTHER" id="PTHR13710:SF84">
    <property type="entry name" value="ATP-DEPENDENT DNA HELICASE RECS-RELATED"/>
    <property type="match status" value="1"/>
</dbReference>
<dbReference type="RefSeq" id="WP_197316220.1">
    <property type="nucleotide sequence ID" value="NZ_JADZSC010000001.1"/>
</dbReference>
<dbReference type="GO" id="GO:0003676">
    <property type="term" value="F:nucleic acid binding"/>
    <property type="evidence" value="ECO:0007669"/>
    <property type="project" value="InterPro"/>
</dbReference>
<feature type="domain" description="Helicase C-terminal" evidence="6">
    <location>
        <begin position="218"/>
        <end position="363"/>
    </location>
</feature>
<dbReference type="InterPro" id="IPR004589">
    <property type="entry name" value="DNA_helicase_ATP-dep_RecQ"/>
</dbReference>
<dbReference type="AlphaFoldDB" id="A0A931MUK4"/>
<evidence type="ECO:0000256" key="4">
    <source>
        <dbReference type="ARBA" id="ARBA00022840"/>
    </source>
</evidence>
<dbReference type="FunFam" id="3.40.50.300:FF:001389">
    <property type="entry name" value="ATP-dependent DNA helicase RecQ"/>
    <property type="match status" value="1"/>
</dbReference>
<dbReference type="EMBL" id="JADZSC010000001">
    <property type="protein sequence ID" value="MBH0229620.1"/>
    <property type="molecule type" value="Genomic_DNA"/>
</dbReference>
<dbReference type="InterPro" id="IPR001650">
    <property type="entry name" value="Helicase_C-like"/>
</dbReference>
<evidence type="ECO:0000259" key="6">
    <source>
        <dbReference type="PROSITE" id="PS51194"/>
    </source>
</evidence>
<dbReference type="SUPFAM" id="SSF52540">
    <property type="entry name" value="P-loop containing nucleoside triphosphate hydrolases"/>
    <property type="match status" value="1"/>
</dbReference>
<reference evidence="7 8" key="1">
    <citation type="journal article" date="2005" name="Int. J. Syst. Evol. Microbiol.">
        <title>Halobacillus yeomjeoni sp. nov., isolated from a marine solar saltern in Korea.</title>
        <authorList>
            <person name="Yoon J.H."/>
            <person name="Kang S.J."/>
            <person name="Lee C.H."/>
            <person name="Oh H.W."/>
            <person name="Oh T.K."/>
        </authorList>
    </citation>
    <scope>NUCLEOTIDE SEQUENCE [LARGE SCALE GENOMIC DNA]</scope>
    <source>
        <strain evidence="7 8">KCTC 3957</strain>
    </source>
</reference>
<dbReference type="InterPro" id="IPR036388">
    <property type="entry name" value="WH-like_DNA-bd_sf"/>
</dbReference>
<dbReference type="Pfam" id="PF00270">
    <property type="entry name" value="DEAD"/>
    <property type="match status" value="1"/>
</dbReference>
<evidence type="ECO:0000259" key="5">
    <source>
        <dbReference type="PROSITE" id="PS51192"/>
    </source>
</evidence>
<dbReference type="GO" id="GO:0005737">
    <property type="term" value="C:cytoplasm"/>
    <property type="evidence" value="ECO:0007669"/>
    <property type="project" value="TreeGrafter"/>
</dbReference>
<dbReference type="GO" id="GO:0009378">
    <property type="term" value="F:four-way junction helicase activity"/>
    <property type="evidence" value="ECO:0007669"/>
    <property type="project" value="TreeGrafter"/>
</dbReference>
<dbReference type="GO" id="GO:0006310">
    <property type="term" value="P:DNA recombination"/>
    <property type="evidence" value="ECO:0007669"/>
    <property type="project" value="InterPro"/>
</dbReference>
<dbReference type="GO" id="GO:0006281">
    <property type="term" value="P:DNA repair"/>
    <property type="evidence" value="ECO:0007669"/>
    <property type="project" value="TreeGrafter"/>
</dbReference>
<dbReference type="Pfam" id="PF00271">
    <property type="entry name" value="Helicase_C"/>
    <property type="match status" value="1"/>
</dbReference>
<dbReference type="GO" id="GO:0043138">
    <property type="term" value="F:3'-5' DNA helicase activity"/>
    <property type="evidence" value="ECO:0007669"/>
    <property type="project" value="TreeGrafter"/>
</dbReference>
<dbReference type="Gene3D" id="3.40.50.300">
    <property type="entry name" value="P-loop containing nucleotide triphosphate hydrolases"/>
    <property type="match status" value="2"/>
</dbReference>
<organism evidence="7 8">
    <name type="scientific">Halobacillus yeomjeoni</name>
    <dbReference type="NCBI Taxonomy" id="311194"/>
    <lineage>
        <taxon>Bacteria</taxon>
        <taxon>Bacillati</taxon>
        <taxon>Bacillota</taxon>
        <taxon>Bacilli</taxon>
        <taxon>Bacillales</taxon>
        <taxon>Bacillaceae</taxon>
        <taxon>Halobacillus</taxon>
    </lineage>
</organism>
<evidence type="ECO:0000256" key="3">
    <source>
        <dbReference type="ARBA" id="ARBA00022806"/>
    </source>
</evidence>
<dbReference type="PROSITE" id="PS51194">
    <property type="entry name" value="HELICASE_CTER"/>
    <property type="match status" value="1"/>
</dbReference>
<gene>
    <name evidence="7" type="ORF">H0267_05265</name>
</gene>
<name>A0A931MUK4_9BACI</name>
<dbReference type="NCBIfam" id="TIGR00614">
    <property type="entry name" value="recQ_fam"/>
    <property type="match status" value="1"/>
</dbReference>
<dbReference type="SMART" id="SM00487">
    <property type="entry name" value="DEXDc"/>
    <property type="match status" value="1"/>
</dbReference>
<evidence type="ECO:0000313" key="8">
    <source>
        <dbReference type="Proteomes" id="UP000614490"/>
    </source>
</evidence>
<dbReference type="InterPro" id="IPR014001">
    <property type="entry name" value="Helicase_ATP-bd"/>
</dbReference>
<evidence type="ECO:0000313" key="7">
    <source>
        <dbReference type="EMBL" id="MBH0229620.1"/>
    </source>
</evidence>